<dbReference type="InterPro" id="IPR038146">
    <property type="entry name" value="933W_put_Xis_sf"/>
</dbReference>
<dbReference type="Pfam" id="PF06806">
    <property type="entry name" value="DUF1233"/>
    <property type="match status" value="1"/>
</dbReference>
<comment type="caution">
    <text evidence="1">The sequence shown here is derived from an EMBL/GenBank/DDBJ whole genome shotgun (WGS) entry which is preliminary data.</text>
</comment>
<evidence type="ECO:0000313" key="1">
    <source>
        <dbReference type="EMBL" id="TBL67841.1"/>
    </source>
</evidence>
<accession>A0ABD7Q5G9</accession>
<sequence length="87" mass="9719">MVDTVTALPSMSINIQPNKWLTKDLLMLVTGLSDGKIRAFRRGAWRQGKEWILASTDGIPKSNSEALYNLDEINAFLDKQATKQPTV</sequence>
<protein>
    <submittedName>
        <fullName evidence="1">Excisionase</fullName>
    </submittedName>
</protein>
<dbReference type="RefSeq" id="WP_052739786.1">
    <property type="nucleotide sequence ID" value="NZ_JAHWJA010000001.1"/>
</dbReference>
<dbReference type="Gene3D" id="1.10.1660.60">
    <property type="entry name" value="Putative excisionased domain DUF1233"/>
    <property type="match status" value="1"/>
</dbReference>
<organism evidence="1 2">
    <name type="scientific">Hafnia alvei</name>
    <dbReference type="NCBI Taxonomy" id="569"/>
    <lineage>
        <taxon>Bacteria</taxon>
        <taxon>Pseudomonadati</taxon>
        <taxon>Pseudomonadota</taxon>
        <taxon>Gammaproteobacteria</taxon>
        <taxon>Enterobacterales</taxon>
        <taxon>Hafniaceae</taxon>
        <taxon>Hafnia</taxon>
    </lineage>
</organism>
<evidence type="ECO:0000313" key="2">
    <source>
        <dbReference type="Proteomes" id="UP000291600"/>
    </source>
</evidence>
<reference evidence="1 2" key="1">
    <citation type="submission" date="2019-02" db="EMBL/GenBank/DDBJ databases">
        <title>Comparative genomic analysis of the Hafnia genus genomes.</title>
        <authorList>
            <person name="Zhiqiu Y."/>
            <person name="Chao Y."/>
            <person name="Yuhui D."/>
            <person name="Di H."/>
            <person name="Bin L."/>
        </authorList>
    </citation>
    <scope>NUCLEOTIDE SEQUENCE [LARGE SCALE GENOMIC DNA]</scope>
    <source>
        <strain evidence="1 2">PCM_1210</strain>
    </source>
</reference>
<dbReference type="Proteomes" id="UP000291600">
    <property type="component" value="Unassembled WGS sequence"/>
</dbReference>
<proteinExistence type="predicted"/>
<name>A0ABD7Q5G9_HAFAL</name>
<dbReference type="EMBL" id="SITJ01000066">
    <property type="protein sequence ID" value="TBL67841.1"/>
    <property type="molecule type" value="Genomic_DNA"/>
</dbReference>
<dbReference type="InterPro" id="IPR009634">
    <property type="entry name" value="Put_exci"/>
</dbReference>
<gene>
    <name evidence="1" type="ORF">EYY96_09790</name>
</gene>
<dbReference type="AlphaFoldDB" id="A0ABD7Q5G9"/>